<keyword evidence="1" id="KW-0472">Membrane</keyword>
<evidence type="ECO:0000313" key="2">
    <source>
        <dbReference type="EMBL" id="EPI16824.1"/>
    </source>
</evidence>
<proteinExistence type="predicted"/>
<evidence type="ECO:0000256" key="1">
    <source>
        <dbReference type="SAM" id="Phobius"/>
    </source>
</evidence>
<comment type="caution">
    <text evidence="2">The sequence shown here is derived from an EMBL/GenBank/DDBJ whole genome shotgun (WGS) entry which is preliminary data.</text>
</comment>
<feature type="transmembrane region" description="Helical" evidence="1">
    <location>
        <begin position="66"/>
        <end position="89"/>
    </location>
</feature>
<keyword evidence="1" id="KW-1133">Transmembrane helix</keyword>
<dbReference type="Proteomes" id="UP000014622">
    <property type="component" value="Unassembled WGS sequence"/>
</dbReference>
<name>A0AB73AE54_ENTFC</name>
<evidence type="ECO:0000313" key="3">
    <source>
        <dbReference type="Proteomes" id="UP000014622"/>
    </source>
</evidence>
<accession>A0AB73AE54</accession>
<dbReference type="EMBL" id="ATIT01000004">
    <property type="protein sequence ID" value="EPI16824.1"/>
    <property type="molecule type" value="Genomic_DNA"/>
</dbReference>
<protein>
    <submittedName>
        <fullName evidence="2">Uncharacterized protein</fullName>
    </submittedName>
</protein>
<keyword evidence="1" id="KW-0812">Transmembrane</keyword>
<reference evidence="2 3" key="1">
    <citation type="submission" date="2013-06" db="EMBL/GenBank/DDBJ databases">
        <authorList>
            <person name="Weinstock G."/>
            <person name="Sodergren E."/>
            <person name="Lobos E.A."/>
            <person name="Fulton L."/>
            <person name="Fulton R."/>
            <person name="Courtney L."/>
            <person name="Fronick C."/>
            <person name="O'Laughlin M."/>
            <person name="Godfrey J."/>
            <person name="Wilson R.M."/>
            <person name="Miner T."/>
            <person name="Farmer C."/>
            <person name="Delehaunty K."/>
            <person name="Cordes M."/>
            <person name="Minx P."/>
            <person name="Tomlinson C."/>
            <person name="Chen J."/>
            <person name="Wollam A."/>
            <person name="Pepin K.H."/>
            <person name="Bhonagiri V."/>
            <person name="Zhang X."/>
            <person name="Warren W."/>
            <person name="Mitreva M."/>
            <person name="Mardis E.R."/>
            <person name="Wilson R.K."/>
        </authorList>
    </citation>
    <scope>NUCLEOTIDE SEQUENCE [LARGE SCALE GENOMIC DNA]</scope>
    <source>
        <strain evidence="2 3">SD2A-2</strain>
    </source>
</reference>
<feature type="transmembrane region" description="Helical" evidence="1">
    <location>
        <begin position="39"/>
        <end position="60"/>
    </location>
</feature>
<organism evidence="2 3">
    <name type="scientific">Enterococcus faecium SD2A-2</name>
    <dbReference type="NCBI Taxonomy" id="1244154"/>
    <lineage>
        <taxon>Bacteria</taxon>
        <taxon>Bacillati</taxon>
        <taxon>Bacillota</taxon>
        <taxon>Bacilli</taxon>
        <taxon>Lactobacillales</taxon>
        <taxon>Enterococcaceae</taxon>
        <taxon>Enterococcus</taxon>
    </lineage>
</organism>
<sequence>MYFAWNKRRRSWLYETHFHFFQVIFSFYQNRRKALNEEFLAYLLEIITLVAPLLKVFLALPCFKMLIATLCIVVIVVIVTICAICWKLINKKNPFN</sequence>
<dbReference type="AlphaFoldDB" id="A0AB73AE54"/>
<gene>
    <name evidence="2" type="ORF">D356_00031</name>
</gene>